<dbReference type="RefSeq" id="WP_042748766.1">
    <property type="nucleotide sequence ID" value="NZ_AZSI01000142.1"/>
</dbReference>
<sequence length="64" mass="7491">MKITIDVLENESNKDNLEYLISDTSNEAMTVLMFTLIGKARQRASYEQFLETITRIWGYLNEDN</sequence>
<name>A0A084A8M1_LACLC</name>
<organism evidence="1 2">
    <name type="scientific">Lactococcus cremoris subsp. cremoris GE214</name>
    <dbReference type="NCBI Taxonomy" id="1415168"/>
    <lineage>
        <taxon>Bacteria</taxon>
        <taxon>Bacillati</taxon>
        <taxon>Bacillota</taxon>
        <taxon>Bacilli</taxon>
        <taxon>Lactobacillales</taxon>
        <taxon>Streptococcaceae</taxon>
        <taxon>Lactococcus</taxon>
        <taxon>Lactococcus cremoris subsp. cremoris</taxon>
    </lineage>
</organism>
<evidence type="ECO:0000313" key="2">
    <source>
        <dbReference type="Proteomes" id="UP000028401"/>
    </source>
</evidence>
<reference evidence="1 2" key="1">
    <citation type="submission" date="2014-06" db="EMBL/GenBank/DDBJ databases">
        <title>Draft genome sequence of the putrescine producing strain Lactococcus lactis subsp cremoris GE214.</title>
        <authorList>
            <person name="Ladero V."/>
            <person name="Linares D.M."/>
            <person name="del Rio B."/>
            <person name="Mayo B."/>
            <person name="Martin M.C."/>
            <person name="Fernandez M."/>
            <person name="Alvarez M.A."/>
        </authorList>
    </citation>
    <scope>NUCLEOTIDE SEQUENCE [LARGE SCALE GENOMIC DNA]</scope>
    <source>
        <strain evidence="1 2">GE214</strain>
    </source>
</reference>
<dbReference type="EMBL" id="AZSI01000142">
    <property type="protein sequence ID" value="KEY61650.1"/>
    <property type="molecule type" value="Genomic_DNA"/>
</dbReference>
<dbReference type="AlphaFoldDB" id="A0A084A8M1"/>
<accession>A0A084A8M1</accession>
<comment type="caution">
    <text evidence="1">The sequence shown here is derived from an EMBL/GenBank/DDBJ whole genome shotgun (WGS) entry which is preliminary data.</text>
</comment>
<evidence type="ECO:0000313" key="1">
    <source>
        <dbReference type="EMBL" id="KEY61650.1"/>
    </source>
</evidence>
<gene>
    <name evidence="1" type="ORF">U725_02211</name>
</gene>
<dbReference type="PATRIC" id="fig|1415168.3.peg.2272"/>
<protein>
    <submittedName>
        <fullName evidence="1">Putative phage protein</fullName>
    </submittedName>
</protein>
<proteinExistence type="predicted"/>
<dbReference type="Proteomes" id="UP000028401">
    <property type="component" value="Unassembled WGS sequence"/>
</dbReference>